<dbReference type="Pfam" id="PF07519">
    <property type="entry name" value="Tannase"/>
    <property type="match status" value="1"/>
</dbReference>
<keyword evidence="10" id="KW-1185">Reference proteome</keyword>
<reference evidence="9 10" key="1">
    <citation type="submission" date="2019-07" db="EMBL/GenBank/DDBJ databases">
        <title>Caenimonas sedimenti sp. nov., isolated from activated sludge.</title>
        <authorList>
            <person name="Xu J."/>
        </authorList>
    </citation>
    <scope>NUCLEOTIDE SEQUENCE [LARGE SCALE GENOMIC DNA]</scope>
    <source>
        <strain evidence="9 10">HX-9-20</strain>
    </source>
</reference>
<keyword evidence="3" id="KW-0479">Metal-binding</keyword>
<evidence type="ECO:0000313" key="9">
    <source>
        <dbReference type="EMBL" id="TWO72555.1"/>
    </source>
</evidence>
<dbReference type="EMBL" id="VOBQ01000003">
    <property type="protein sequence ID" value="TWO72555.1"/>
    <property type="molecule type" value="Genomic_DNA"/>
</dbReference>
<dbReference type="PANTHER" id="PTHR33938:SF15">
    <property type="entry name" value="FERULOYL ESTERASE B-RELATED"/>
    <property type="match status" value="1"/>
</dbReference>
<comment type="caution">
    <text evidence="9">The sequence shown here is derived from an EMBL/GenBank/DDBJ whole genome shotgun (WGS) entry which is preliminary data.</text>
</comment>
<keyword evidence="7" id="KW-1015">Disulfide bond</keyword>
<dbReference type="GO" id="GO:0046872">
    <property type="term" value="F:metal ion binding"/>
    <property type="evidence" value="ECO:0007669"/>
    <property type="project" value="UniProtKB-KW"/>
</dbReference>
<evidence type="ECO:0000313" key="10">
    <source>
        <dbReference type="Proteomes" id="UP000318199"/>
    </source>
</evidence>
<evidence type="ECO:0000256" key="4">
    <source>
        <dbReference type="ARBA" id="ARBA00022729"/>
    </source>
</evidence>
<evidence type="ECO:0000256" key="5">
    <source>
        <dbReference type="ARBA" id="ARBA00022801"/>
    </source>
</evidence>
<keyword evidence="2" id="KW-0719">Serine esterase</keyword>
<feature type="signal peptide" evidence="8">
    <location>
        <begin position="1"/>
        <end position="22"/>
    </location>
</feature>
<organism evidence="9 10">
    <name type="scientific">Caenimonas sedimenti</name>
    <dbReference type="NCBI Taxonomy" id="2596921"/>
    <lineage>
        <taxon>Bacteria</taxon>
        <taxon>Pseudomonadati</taxon>
        <taxon>Pseudomonadota</taxon>
        <taxon>Betaproteobacteria</taxon>
        <taxon>Burkholderiales</taxon>
        <taxon>Comamonadaceae</taxon>
        <taxon>Caenimonas</taxon>
    </lineage>
</organism>
<dbReference type="PANTHER" id="PTHR33938">
    <property type="entry name" value="FERULOYL ESTERASE B-RELATED"/>
    <property type="match status" value="1"/>
</dbReference>
<name>A0A562ZW75_9BURK</name>
<evidence type="ECO:0000256" key="1">
    <source>
        <dbReference type="ARBA" id="ARBA00006249"/>
    </source>
</evidence>
<evidence type="ECO:0000256" key="6">
    <source>
        <dbReference type="ARBA" id="ARBA00022837"/>
    </source>
</evidence>
<dbReference type="RefSeq" id="WP_145890928.1">
    <property type="nucleotide sequence ID" value="NZ_VOBQ01000003.1"/>
</dbReference>
<dbReference type="InterPro" id="IPR011118">
    <property type="entry name" value="Tannase/feruloyl_esterase"/>
</dbReference>
<keyword evidence="5 9" id="KW-0378">Hydrolase</keyword>
<comment type="similarity">
    <text evidence="1">Belongs to the tannase family.</text>
</comment>
<dbReference type="GO" id="GO:0052689">
    <property type="term" value="F:carboxylic ester hydrolase activity"/>
    <property type="evidence" value="ECO:0007669"/>
    <property type="project" value="UniProtKB-KW"/>
</dbReference>
<evidence type="ECO:0000256" key="8">
    <source>
        <dbReference type="SAM" id="SignalP"/>
    </source>
</evidence>
<dbReference type="Proteomes" id="UP000318199">
    <property type="component" value="Unassembled WGS sequence"/>
</dbReference>
<protein>
    <submittedName>
        <fullName evidence="9">Tannase/feruloyl esterase family alpha/beta hydrolase</fullName>
    </submittedName>
</protein>
<dbReference type="AlphaFoldDB" id="A0A562ZW75"/>
<dbReference type="PROSITE" id="PS51257">
    <property type="entry name" value="PROKAR_LIPOPROTEIN"/>
    <property type="match status" value="1"/>
</dbReference>
<dbReference type="OrthoDB" id="7062032at2"/>
<dbReference type="Gene3D" id="3.40.50.1820">
    <property type="entry name" value="alpha/beta hydrolase"/>
    <property type="match status" value="1"/>
</dbReference>
<accession>A0A562ZW75</accession>
<evidence type="ECO:0000256" key="3">
    <source>
        <dbReference type="ARBA" id="ARBA00022723"/>
    </source>
</evidence>
<feature type="chain" id="PRO_5022225262" evidence="8">
    <location>
        <begin position="23"/>
        <end position="585"/>
    </location>
</feature>
<proteinExistence type="inferred from homology"/>
<keyword evidence="6" id="KW-0106">Calcium</keyword>
<keyword evidence="4 8" id="KW-0732">Signal</keyword>
<dbReference type="InterPro" id="IPR029058">
    <property type="entry name" value="AB_hydrolase_fold"/>
</dbReference>
<evidence type="ECO:0000256" key="7">
    <source>
        <dbReference type="ARBA" id="ARBA00023157"/>
    </source>
</evidence>
<gene>
    <name evidence="9" type="ORF">FN976_03200</name>
</gene>
<dbReference type="SUPFAM" id="SSF53474">
    <property type="entry name" value="alpha/beta-Hydrolases"/>
    <property type="match status" value="1"/>
</dbReference>
<evidence type="ECO:0000256" key="2">
    <source>
        <dbReference type="ARBA" id="ARBA00022487"/>
    </source>
</evidence>
<sequence>MQRKILSALPLGAAAGAAMLLAGCATSTDGSQARRARPGSPALACEAVAASFKADHTRVTSAERIAAGALTLPGIAQPMPEHCVVKGLIRERKGVDDKPYAIGFEMRLPTAWNGRFFYQANGGLDGFITPAYGDILGGGPASNGLLKGFAVVSSDAGHAFDRSTPIGGATFGLDPQARRDYGYNAVAEVTIVAKGLIRSYYGRNADTSYLVGTSNGGRHGFVTASRLPNEYHGILASTPGYRLPLAAVAQVWGAQQFAKVARTNPATGRPDLSTAFTPADMGLVARSVLARCDALDGLADGIVGDLQACQAAFRMDRDVPTCGAAPAPGSCLSAAQKTTLADVLAGPKRSNGVAIYAGLPADPGLAGRDWAAWKFVNSVGPRDAVALAFVMTTPPSSPDVVTGQGNTLIDYALGFNVERDLGKLVASDGRFNPSAMAFMTPPDPTFRDFVTYGGKLIVFHGTADPVFSALDTIAWHDAFRATHGAKADQHARLYLIPGMNHSRGGPATDQVDMLDALVAWVERGEQPQAMVARARGAGSAVPNPEVPGDWSPSRTRLLCPYPAVPRYQSGDKELAASFACVAPAR</sequence>